<gene>
    <name evidence="1" type="ORF">OCBIM_22035405mg</name>
</gene>
<organism evidence="1">
    <name type="scientific">Octopus bimaculoides</name>
    <name type="common">California two-spotted octopus</name>
    <dbReference type="NCBI Taxonomy" id="37653"/>
    <lineage>
        <taxon>Eukaryota</taxon>
        <taxon>Metazoa</taxon>
        <taxon>Spiralia</taxon>
        <taxon>Lophotrochozoa</taxon>
        <taxon>Mollusca</taxon>
        <taxon>Cephalopoda</taxon>
        <taxon>Coleoidea</taxon>
        <taxon>Octopodiformes</taxon>
        <taxon>Octopoda</taxon>
        <taxon>Incirrata</taxon>
        <taxon>Octopodidae</taxon>
        <taxon>Octopus</taxon>
    </lineage>
</organism>
<accession>A0A0L8GDR1</accession>
<reference evidence="1" key="1">
    <citation type="submission" date="2015-07" db="EMBL/GenBank/DDBJ databases">
        <title>MeaNS - Measles Nucleotide Surveillance Program.</title>
        <authorList>
            <person name="Tran T."/>
            <person name="Druce J."/>
        </authorList>
    </citation>
    <scope>NUCLEOTIDE SEQUENCE</scope>
    <source>
        <strain evidence="1">UCB-OBI-ISO-001</strain>
        <tissue evidence="1">Gonad</tissue>
    </source>
</reference>
<protein>
    <submittedName>
        <fullName evidence="1">Uncharacterized protein</fullName>
    </submittedName>
</protein>
<evidence type="ECO:0000313" key="1">
    <source>
        <dbReference type="EMBL" id="KOF74999.1"/>
    </source>
</evidence>
<sequence>MADNFPLPPKPTIFPIHAALQPNRKYILFFPHTGIYTERLMDAAFHEAHINGPHCKVLPTISV</sequence>
<dbReference type="EMBL" id="KQ422367">
    <property type="protein sequence ID" value="KOF74999.1"/>
    <property type="molecule type" value="Genomic_DNA"/>
</dbReference>
<name>A0A0L8GDR1_OCTBM</name>
<dbReference type="AlphaFoldDB" id="A0A0L8GDR1"/>
<proteinExistence type="predicted"/>